<gene>
    <name evidence="1" type="ORF">SDC9_202238</name>
</gene>
<reference evidence="1" key="1">
    <citation type="submission" date="2019-08" db="EMBL/GenBank/DDBJ databases">
        <authorList>
            <person name="Kucharzyk K."/>
            <person name="Murdoch R.W."/>
            <person name="Higgins S."/>
            <person name="Loffler F."/>
        </authorList>
    </citation>
    <scope>NUCLEOTIDE SEQUENCE</scope>
</reference>
<name>A0A645ITT0_9ZZZZ</name>
<accession>A0A645ITT0</accession>
<sequence>MRAQQLDELEARLKSEQQEIATVTQRVATVQAMLDKTVLRVREEETANLKKLAKMYSAMTPAAAALIMNELEDDQAVAILGLMKETECAPILEIIGKTGKEGARRAATISNRLRLLLLKDPTAKGPSS</sequence>
<dbReference type="AlphaFoldDB" id="A0A645ITT0"/>
<evidence type="ECO:0008006" key="2">
    <source>
        <dbReference type="Google" id="ProtNLM"/>
    </source>
</evidence>
<proteinExistence type="predicted"/>
<dbReference type="SUPFAM" id="SSF158791">
    <property type="entry name" value="MgtE N-terminal domain-like"/>
    <property type="match status" value="1"/>
</dbReference>
<organism evidence="1">
    <name type="scientific">bioreactor metagenome</name>
    <dbReference type="NCBI Taxonomy" id="1076179"/>
    <lineage>
        <taxon>unclassified sequences</taxon>
        <taxon>metagenomes</taxon>
        <taxon>ecological metagenomes</taxon>
    </lineage>
</organism>
<protein>
    <recommendedName>
        <fullName evidence="2">Magnesium transporter MgtE intracellular domain-containing protein</fullName>
    </recommendedName>
</protein>
<dbReference type="EMBL" id="VSSQ01122919">
    <property type="protein sequence ID" value="MPN54567.1"/>
    <property type="molecule type" value="Genomic_DNA"/>
</dbReference>
<evidence type="ECO:0000313" key="1">
    <source>
        <dbReference type="EMBL" id="MPN54567.1"/>
    </source>
</evidence>
<comment type="caution">
    <text evidence="1">The sequence shown here is derived from an EMBL/GenBank/DDBJ whole genome shotgun (WGS) entry which is preliminary data.</text>
</comment>